<dbReference type="Proteomes" id="UP000593737">
    <property type="component" value="Chromosome"/>
</dbReference>
<feature type="transmembrane region" description="Helical" evidence="5">
    <location>
        <begin position="367"/>
        <end position="392"/>
    </location>
</feature>
<dbReference type="GO" id="GO:0012505">
    <property type="term" value="C:endomembrane system"/>
    <property type="evidence" value="ECO:0007669"/>
    <property type="project" value="UniProtKB-SubCell"/>
</dbReference>
<dbReference type="InterPro" id="IPR010096">
    <property type="entry name" value="NADH-Q_OxRdtase_suN/2"/>
</dbReference>
<dbReference type="EMBL" id="CP047423">
    <property type="protein sequence ID" value="QPD04488.1"/>
    <property type="molecule type" value="Genomic_DNA"/>
</dbReference>
<keyword evidence="5" id="KW-1278">Translocase</keyword>
<dbReference type="InterPro" id="IPR001750">
    <property type="entry name" value="ND/Mrp_TM"/>
</dbReference>
<keyword evidence="5" id="KW-0520">NAD</keyword>
<organism evidence="8 9">
    <name type="scientific">Candidatus Nitrospira kreftii</name>
    <dbReference type="NCBI Taxonomy" id="2652173"/>
    <lineage>
        <taxon>Bacteria</taxon>
        <taxon>Pseudomonadati</taxon>
        <taxon>Nitrospirota</taxon>
        <taxon>Nitrospiria</taxon>
        <taxon>Nitrospirales</taxon>
        <taxon>Nitrospiraceae</taxon>
        <taxon>Nitrospira</taxon>
    </lineage>
</organism>
<evidence type="ECO:0000313" key="8">
    <source>
        <dbReference type="EMBL" id="QPD04488.1"/>
    </source>
</evidence>
<keyword evidence="5 8" id="KW-0830">Ubiquinone</keyword>
<comment type="function">
    <text evidence="5">NDH-1 shuttles electrons from NADH, via FMN and iron-sulfur (Fe-S) centers, to quinones in the respiratory chain. The immediate electron acceptor for the enzyme in this species is believed to be ubiquinone. Couples the redox reaction to proton translocation (for every two electrons transferred, four hydrogen ions are translocated across the cytoplasmic membrane), and thus conserves the redox energy in a proton gradient.</text>
</comment>
<dbReference type="KEGG" id="nkf:Nkreftii_002262"/>
<sequence length="487" mass="52003">MIMTLDNFIALLPALILAAGALGIMLLAAWNRPHGMVSRTAAIVQASAFAGVPLASAVVPRQATALLLVDEFALFYIALILLGGIAVTVLSHGYLDAKLDRCNEYYSLLLLASLGGVVLAMSVHAASFFLGLELLSVSLYTLLSYDRENPRALEAGVKYLLLSAVASAFLLLGLALLYFLTGELTFSALRQALADDGPSRTVGLAGLALILTGIGFKLAVVPFHMWAPDVYQGSPTPVTAFVATLSKIAVVALLLRALFHMGALNDTAVTAALSVLAVASMFAGNLLALLQDNVKRLLAYSSIAHLGYLLVAVIAGGALGAEAVGFYVAAYMVTMLGIFGVLILLSRPYVETERMEDLRGLMWRDPPAGAIWVIAVLSLAGVPLTAGFVIKFYVVVAGLSSDRWLLVLFFVLNSVIGLFYYLKLIRVALARESESSARQRQAVVPRWTWSNGLVMATLILAIVWLGVYPIPFINWIEQTTTVLVAAD</sequence>
<evidence type="ECO:0000256" key="3">
    <source>
        <dbReference type="ARBA" id="ARBA00022989"/>
    </source>
</evidence>
<reference evidence="8 9" key="1">
    <citation type="journal article" date="2020" name="ISME J.">
        <title>Enrichment and physiological characterization of a novel comammox Nitrospira indicates ammonium inhibition of complete nitrification.</title>
        <authorList>
            <person name="Sakoula D."/>
            <person name="Koch H."/>
            <person name="Frank J."/>
            <person name="Jetten M.S.M."/>
            <person name="van Kessel M.A.H.J."/>
            <person name="Lucker S."/>
        </authorList>
    </citation>
    <scope>NUCLEOTIDE SEQUENCE [LARGE SCALE GENOMIC DNA]</scope>
    <source>
        <strain evidence="8">Comreactor17</strain>
    </source>
</reference>
<keyword evidence="5" id="KW-0874">Quinone</keyword>
<comment type="subunit">
    <text evidence="5">NDH-1 is composed of 14 different subunits. Subunits NuoA, H, J, K, L, M, N constitute the membrane sector of the complex.</text>
</comment>
<feature type="transmembrane region" description="Helical" evidence="5">
    <location>
        <begin position="271"/>
        <end position="290"/>
    </location>
</feature>
<keyword evidence="5" id="KW-1003">Cell membrane</keyword>
<dbReference type="GO" id="GO:0042773">
    <property type="term" value="P:ATP synthesis coupled electron transport"/>
    <property type="evidence" value="ECO:0007669"/>
    <property type="project" value="InterPro"/>
</dbReference>
<dbReference type="Pfam" id="PF00361">
    <property type="entry name" value="Proton_antipo_M"/>
    <property type="match status" value="1"/>
</dbReference>
<dbReference type="HAMAP" id="MF_00445">
    <property type="entry name" value="NDH1_NuoN_1"/>
    <property type="match status" value="1"/>
</dbReference>
<comment type="catalytic activity">
    <reaction evidence="5">
        <text>a quinone + NADH + 5 H(+)(in) = a quinol + NAD(+) + 4 H(+)(out)</text>
        <dbReference type="Rhea" id="RHEA:57888"/>
        <dbReference type="ChEBI" id="CHEBI:15378"/>
        <dbReference type="ChEBI" id="CHEBI:24646"/>
        <dbReference type="ChEBI" id="CHEBI:57540"/>
        <dbReference type="ChEBI" id="CHEBI:57945"/>
        <dbReference type="ChEBI" id="CHEBI:132124"/>
    </reaction>
</comment>
<feature type="transmembrane region" description="Helical" evidence="5">
    <location>
        <begin position="238"/>
        <end position="259"/>
    </location>
</feature>
<feature type="transmembrane region" description="Helical" evidence="5">
    <location>
        <begin position="72"/>
        <end position="93"/>
    </location>
</feature>
<dbReference type="GO" id="GO:0005886">
    <property type="term" value="C:plasma membrane"/>
    <property type="evidence" value="ECO:0007669"/>
    <property type="project" value="UniProtKB-SubCell"/>
</dbReference>
<proteinExistence type="inferred from homology"/>
<accession>A0A7S8IZP5</accession>
<name>A0A7S8IZP5_9BACT</name>
<evidence type="ECO:0000256" key="4">
    <source>
        <dbReference type="ARBA" id="ARBA00023136"/>
    </source>
</evidence>
<feature type="transmembrane region" description="Helical" evidence="5">
    <location>
        <begin position="157"/>
        <end position="181"/>
    </location>
</feature>
<feature type="transmembrane region" description="Helical" evidence="5">
    <location>
        <begin position="404"/>
        <end position="422"/>
    </location>
</feature>
<feature type="transmembrane region" description="Helical" evidence="5">
    <location>
        <begin position="201"/>
        <end position="226"/>
    </location>
</feature>
<evidence type="ECO:0000256" key="5">
    <source>
        <dbReference type="HAMAP-Rule" id="MF_00445"/>
    </source>
</evidence>
<gene>
    <name evidence="5" type="primary">nuoN</name>
    <name evidence="8" type="ORF">Nkreftii_002262</name>
</gene>
<dbReference type="PANTHER" id="PTHR22773">
    <property type="entry name" value="NADH DEHYDROGENASE"/>
    <property type="match status" value="1"/>
</dbReference>
<evidence type="ECO:0000256" key="2">
    <source>
        <dbReference type="ARBA" id="ARBA00022692"/>
    </source>
</evidence>
<keyword evidence="2 5" id="KW-0812">Transmembrane</keyword>
<dbReference type="PRINTS" id="PR01434">
    <property type="entry name" value="NADHDHGNASE5"/>
</dbReference>
<dbReference type="NCBIfam" id="TIGR01770">
    <property type="entry name" value="NDH_I_N"/>
    <property type="match status" value="1"/>
</dbReference>
<feature type="transmembrane region" description="Helical" evidence="5">
    <location>
        <begin position="324"/>
        <end position="346"/>
    </location>
</feature>
<comment type="subcellular location">
    <subcellularLocation>
        <location evidence="5">Cell membrane</location>
        <topology evidence="5">Multi-pass membrane protein</topology>
    </subcellularLocation>
    <subcellularLocation>
        <location evidence="1">Endomembrane system</location>
        <topology evidence="1">Multi-pass membrane protein</topology>
    </subcellularLocation>
    <subcellularLocation>
        <location evidence="6">Membrane</location>
        <topology evidence="6">Multi-pass membrane protein</topology>
    </subcellularLocation>
</comment>
<keyword evidence="3 5" id="KW-1133">Transmembrane helix</keyword>
<keyword evidence="5" id="KW-0813">Transport</keyword>
<dbReference type="GO" id="GO:0048038">
    <property type="term" value="F:quinone binding"/>
    <property type="evidence" value="ECO:0007669"/>
    <property type="project" value="UniProtKB-KW"/>
</dbReference>
<comment type="similarity">
    <text evidence="5">Belongs to the complex I subunit 2 family.</text>
</comment>
<dbReference type="EC" id="7.1.1.-" evidence="5"/>
<feature type="transmembrane region" description="Helical" evidence="5">
    <location>
        <begin position="42"/>
        <end position="60"/>
    </location>
</feature>
<feature type="transmembrane region" description="Helical" evidence="5">
    <location>
        <begin position="443"/>
        <end position="467"/>
    </location>
</feature>
<evidence type="ECO:0000259" key="7">
    <source>
        <dbReference type="Pfam" id="PF00361"/>
    </source>
</evidence>
<dbReference type="AlphaFoldDB" id="A0A7S8IZP5"/>
<evidence type="ECO:0000313" key="9">
    <source>
        <dbReference type="Proteomes" id="UP000593737"/>
    </source>
</evidence>
<feature type="transmembrane region" description="Helical" evidence="5">
    <location>
        <begin position="105"/>
        <end position="122"/>
    </location>
</feature>
<evidence type="ECO:0000256" key="1">
    <source>
        <dbReference type="ARBA" id="ARBA00004127"/>
    </source>
</evidence>
<keyword evidence="4 5" id="KW-0472">Membrane</keyword>
<feature type="domain" description="NADH:quinone oxidoreductase/Mrp antiporter transmembrane" evidence="7">
    <location>
        <begin position="125"/>
        <end position="417"/>
    </location>
</feature>
<feature type="transmembrane region" description="Helical" evidence="5">
    <location>
        <begin position="12"/>
        <end position="30"/>
    </location>
</feature>
<dbReference type="GO" id="GO:0050136">
    <property type="term" value="F:NADH dehydrogenase (quinone) (non-electrogenic) activity"/>
    <property type="evidence" value="ECO:0007669"/>
    <property type="project" value="UniProtKB-UniRule"/>
</dbReference>
<evidence type="ECO:0000256" key="6">
    <source>
        <dbReference type="RuleBase" id="RU000320"/>
    </source>
</evidence>
<protein>
    <recommendedName>
        <fullName evidence="5">NADH-quinone oxidoreductase subunit N</fullName>
        <ecNumber evidence="5">7.1.1.-</ecNumber>
    </recommendedName>
    <alternativeName>
        <fullName evidence="5">NADH dehydrogenase I subunit N</fullName>
    </alternativeName>
    <alternativeName>
        <fullName evidence="5">NDH-1 subunit N</fullName>
    </alternativeName>
</protein>
<feature type="transmembrane region" description="Helical" evidence="5">
    <location>
        <begin position="297"/>
        <end position="318"/>
    </location>
</feature>
<dbReference type="GO" id="GO:0008137">
    <property type="term" value="F:NADH dehydrogenase (ubiquinone) activity"/>
    <property type="evidence" value="ECO:0007669"/>
    <property type="project" value="InterPro"/>
</dbReference>